<dbReference type="PANTHER" id="PTHR43552">
    <property type="entry name" value="DIAMINOBUTYRATE--2-OXOGLUTARATE AMINOTRANSFERASE"/>
    <property type="match status" value="1"/>
</dbReference>
<dbReference type="InterPro" id="IPR004637">
    <property type="entry name" value="Dat"/>
</dbReference>
<dbReference type="InterPro" id="IPR049704">
    <property type="entry name" value="Aminotrans_3_PPA_site"/>
</dbReference>
<evidence type="ECO:0000256" key="5">
    <source>
        <dbReference type="ARBA" id="ARBA00022898"/>
    </source>
</evidence>
<dbReference type="GO" id="GO:0019491">
    <property type="term" value="P:ectoine biosynthetic process"/>
    <property type="evidence" value="ECO:0007669"/>
    <property type="project" value="UniProtKB-UniPathway"/>
</dbReference>
<dbReference type="SUPFAM" id="SSF53383">
    <property type="entry name" value="PLP-dependent transferases"/>
    <property type="match status" value="1"/>
</dbReference>
<dbReference type="Gene3D" id="3.40.640.10">
    <property type="entry name" value="Type I PLP-dependent aspartate aminotransferase-like (Major domain)"/>
    <property type="match status" value="1"/>
</dbReference>
<accession>A0A2T7B1G1</accession>
<evidence type="ECO:0000256" key="4">
    <source>
        <dbReference type="ARBA" id="ARBA00022679"/>
    </source>
</evidence>
<sequence length="430" mass="47797">MTTHDTVFDVFARHESSARSYCRNFPVVFQRASGSYLYDAQDNAWLDFLSCAGAVNYGHNPSALKQALLDYVANDGIQAALDLHSEAKMAFILDFHRVILTPRALDYRMQFTSPTGTSVVESAIKLARKTRNRATIVAFTNGFHGMSSTALGLTGNRDNRQPWSDAHIFRLPYEGYFDGLDPVAYLERLLTDNSSGLDLPAAVILETVQGEGGINVASAGWLQRLRELTRRHNILLIVDDIQAGCGRTGEFFSFEFAGIEPDIVCLSKSLSGYGLPFSLLLYKPELDQWSPGEDNGTFRGNTTAFVTARAALNAFWADDALSQHVFHLESVVKQWLAEIHLRFAPFIKATRGRGLFYGVEFHQPEHARAVSRACFEQKMIIERAGDRDQVIKLMPALTITEAQLRDGLDILQRAMDAVLSDALLDQPIAV</sequence>
<dbReference type="NCBIfam" id="NF006733">
    <property type="entry name" value="PRK09264.1"/>
    <property type="match status" value="1"/>
</dbReference>
<dbReference type="EMBL" id="MSAG01000031">
    <property type="protein sequence ID" value="PUX19019.1"/>
    <property type="molecule type" value="Genomic_DNA"/>
</dbReference>
<evidence type="ECO:0000256" key="2">
    <source>
        <dbReference type="ARBA" id="ARBA00008954"/>
    </source>
</evidence>
<comment type="pathway">
    <text evidence="7">Amine and polyamine biosynthesis; ectoine biosynthesis; L-ectoine from L-aspartate 4-semialdehyde: step 1/3.</text>
</comment>
<dbReference type="PIRSF" id="PIRSF000521">
    <property type="entry name" value="Transaminase_4ab_Lys_Orn"/>
    <property type="match status" value="1"/>
</dbReference>
<dbReference type="NCBIfam" id="TIGR02407">
    <property type="entry name" value="ectoine_ectB"/>
    <property type="match status" value="1"/>
</dbReference>
<dbReference type="Gene3D" id="3.90.1150.10">
    <property type="entry name" value="Aspartate Aminotransferase, domain 1"/>
    <property type="match status" value="1"/>
</dbReference>
<evidence type="ECO:0000313" key="8">
    <source>
        <dbReference type="EMBL" id="PUX19019.1"/>
    </source>
</evidence>
<evidence type="ECO:0000256" key="3">
    <source>
        <dbReference type="ARBA" id="ARBA00022576"/>
    </source>
</evidence>
<dbReference type="PANTHER" id="PTHR43552:SF2">
    <property type="entry name" value="DIAMINOBUTYRATE--2-OXOGLUTARATE TRANSAMINASE"/>
    <property type="match status" value="1"/>
</dbReference>
<gene>
    <name evidence="8" type="primary">ectB</name>
    <name evidence="8" type="ORF">BS411_18045</name>
</gene>
<comment type="cofactor">
    <cofactor evidence="1 7">
        <name>pyridoxal 5'-phosphate</name>
        <dbReference type="ChEBI" id="CHEBI:597326"/>
    </cofactor>
</comment>
<keyword evidence="5 6" id="KW-0663">Pyridoxal phosphate</keyword>
<dbReference type="AlphaFoldDB" id="A0A2T7B1G1"/>
<dbReference type="InterPro" id="IPR015422">
    <property type="entry name" value="PyrdxlP-dep_Trfase_small"/>
</dbReference>
<dbReference type="GO" id="GO:0047307">
    <property type="term" value="F:diaminobutyrate-pyruvate transaminase activity"/>
    <property type="evidence" value="ECO:0007669"/>
    <property type="project" value="InterPro"/>
</dbReference>
<comment type="caution">
    <text evidence="8">The sequence shown here is derived from an EMBL/GenBank/DDBJ whole genome shotgun (WGS) entry which is preliminary data.</text>
</comment>
<protein>
    <recommendedName>
        <fullName evidence="7">Diaminobutyrate--2-oxoglutarate transaminase</fullName>
        <ecNumber evidence="7">2.6.1.76</ecNumber>
    </recommendedName>
    <alternativeName>
        <fullName evidence="7">DABA aminotransferase</fullName>
    </alternativeName>
</protein>
<comment type="function">
    <text evidence="7">Catalyzes reversively the conversion of L-aspartate beta-semialdehyde (ASA) to L-2,4-diaminobutyrate (DABA) by transamination with L-glutamate.</text>
</comment>
<keyword evidence="4 7" id="KW-0808">Transferase</keyword>
<evidence type="ECO:0000256" key="6">
    <source>
        <dbReference type="RuleBase" id="RU003560"/>
    </source>
</evidence>
<proteinExistence type="inferred from homology"/>
<dbReference type="NCBIfam" id="TIGR00709">
    <property type="entry name" value="dat"/>
    <property type="match status" value="1"/>
</dbReference>
<evidence type="ECO:0000256" key="7">
    <source>
        <dbReference type="RuleBase" id="RU365034"/>
    </source>
</evidence>
<name>A0A2T7B1G1_9ENTR</name>
<dbReference type="GO" id="GO:0030170">
    <property type="term" value="F:pyridoxal phosphate binding"/>
    <property type="evidence" value="ECO:0007669"/>
    <property type="project" value="InterPro"/>
</dbReference>
<dbReference type="EC" id="2.6.1.76" evidence="7"/>
<dbReference type="CDD" id="cd00610">
    <property type="entry name" value="OAT_like"/>
    <property type="match status" value="1"/>
</dbReference>
<keyword evidence="3 7" id="KW-0032">Aminotransferase</keyword>
<dbReference type="PROSITE" id="PS00600">
    <property type="entry name" value="AA_TRANSFER_CLASS_3"/>
    <property type="match status" value="1"/>
</dbReference>
<dbReference type="InterPro" id="IPR012773">
    <property type="entry name" value="Ectoine_EctB"/>
</dbReference>
<dbReference type="RefSeq" id="WP_075199367.1">
    <property type="nucleotide sequence ID" value="NZ_CP187984.1"/>
</dbReference>
<organism evidence="8">
    <name type="scientific">Cronobacter turicensis</name>
    <dbReference type="NCBI Taxonomy" id="413502"/>
    <lineage>
        <taxon>Bacteria</taxon>
        <taxon>Pseudomonadati</taxon>
        <taxon>Pseudomonadota</taxon>
        <taxon>Gammaproteobacteria</taxon>
        <taxon>Enterobacterales</taxon>
        <taxon>Enterobacteriaceae</taxon>
        <taxon>Cronobacter</taxon>
    </lineage>
</organism>
<dbReference type="InterPro" id="IPR005814">
    <property type="entry name" value="Aminotrans_3"/>
</dbReference>
<dbReference type="UniPathway" id="UPA00067">
    <property type="reaction ID" value="UER00121"/>
</dbReference>
<dbReference type="OrthoDB" id="9801052at2"/>
<evidence type="ECO:0000256" key="1">
    <source>
        <dbReference type="ARBA" id="ARBA00001933"/>
    </source>
</evidence>
<comment type="similarity">
    <text evidence="2 6">Belongs to the class-III pyridoxal-phosphate-dependent aminotransferase family.</text>
</comment>
<dbReference type="Pfam" id="PF00202">
    <property type="entry name" value="Aminotran_3"/>
    <property type="match status" value="1"/>
</dbReference>
<dbReference type="GO" id="GO:0045303">
    <property type="term" value="F:diaminobutyrate-2-oxoglutarate transaminase activity"/>
    <property type="evidence" value="ECO:0007669"/>
    <property type="project" value="UniProtKB-EC"/>
</dbReference>
<comment type="catalytic activity">
    <reaction evidence="7">
        <text>L-2,4-diaminobutanoate + 2-oxoglutarate = L-aspartate 4-semialdehyde + L-glutamate</text>
        <dbReference type="Rhea" id="RHEA:11160"/>
        <dbReference type="ChEBI" id="CHEBI:16810"/>
        <dbReference type="ChEBI" id="CHEBI:29985"/>
        <dbReference type="ChEBI" id="CHEBI:58761"/>
        <dbReference type="ChEBI" id="CHEBI:537519"/>
        <dbReference type="EC" id="2.6.1.76"/>
    </reaction>
</comment>
<dbReference type="InterPro" id="IPR015421">
    <property type="entry name" value="PyrdxlP-dep_Trfase_major"/>
</dbReference>
<dbReference type="InterPro" id="IPR015424">
    <property type="entry name" value="PyrdxlP-dep_Trfase"/>
</dbReference>
<reference evidence="8" key="1">
    <citation type="submission" date="2016-12" db="EMBL/GenBank/DDBJ databases">
        <title>Analysis of the Molecular Diversity Among Cronobacter Species Isolated from Filth Flies Using a Pan Genomic DNA Microarray.</title>
        <authorList>
            <person name="Pava-Ripoll M."/>
            <person name="Tall B."/>
            <person name="Farber J."/>
            <person name="Fanning S."/>
            <person name="Lehner A."/>
            <person name="Stephan R."/>
            <person name="Pagotto F."/>
            <person name="Iverson C."/>
            <person name="Ziobro G."/>
            <person name="Miller A."/>
            <person name="Pearson R."/>
            <person name="Yan Q."/>
            <person name="Kim M."/>
            <person name="Jeong S."/>
            <person name="Park J."/>
            <person name="Jun S."/>
            <person name="Choi H."/>
            <person name="Chung T."/>
            <person name="Yoo Y."/>
            <person name="Park E."/>
            <person name="Hwang S."/>
            <person name="Lee B."/>
            <person name="Sathyamoorthy V."/>
            <person name="Carter L."/>
            <person name="Mammel M."/>
            <person name="Jackson S."/>
            <person name="Kothary M."/>
            <person name="Patel I."/>
            <person name="Grim C."/>
            <person name="Gopinath G."/>
            <person name="Gangiredla J."/>
            <person name="Chase H."/>
        </authorList>
    </citation>
    <scope>NUCLEOTIDE SEQUENCE [LARGE SCALE GENOMIC DNA]</scope>
    <source>
        <strain evidence="8">MOD1-Sh41s</strain>
    </source>
</reference>